<gene>
    <name evidence="1" type="ORF">CEXT_600821</name>
</gene>
<evidence type="ECO:0000313" key="2">
    <source>
        <dbReference type="Proteomes" id="UP001054945"/>
    </source>
</evidence>
<name>A0AAV4XFT1_CAEEX</name>
<keyword evidence="2" id="KW-1185">Reference proteome</keyword>
<sequence>MPFLCDTPSKKSINKTDIQKRKLISQADHDSGNEIISKLSTYHLVGARSKVSYNKASVEQKCWIHPLTIKSTNSCRSKNTSIQSLEGLSPTKNESPGGQNEDYFSQDAFFTLVHGRSDEVRRLHRTGSRAALEFCPSVVLSMAAHFLVFVCSYFWKLPLHLHCLWLRNHPPFAPVAGRMERN</sequence>
<protein>
    <submittedName>
        <fullName evidence="1">Uncharacterized protein</fullName>
    </submittedName>
</protein>
<dbReference type="AlphaFoldDB" id="A0AAV4XFT1"/>
<dbReference type="Proteomes" id="UP001054945">
    <property type="component" value="Unassembled WGS sequence"/>
</dbReference>
<proteinExistence type="predicted"/>
<comment type="caution">
    <text evidence="1">The sequence shown here is derived from an EMBL/GenBank/DDBJ whole genome shotgun (WGS) entry which is preliminary data.</text>
</comment>
<dbReference type="EMBL" id="BPLR01017673">
    <property type="protein sequence ID" value="GIY93523.1"/>
    <property type="molecule type" value="Genomic_DNA"/>
</dbReference>
<reference evidence="1 2" key="1">
    <citation type="submission" date="2021-06" db="EMBL/GenBank/DDBJ databases">
        <title>Caerostris extrusa draft genome.</title>
        <authorList>
            <person name="Kono N."/>
            <person name="Arakawa K."/>
        </authorList>
    </citation>
    <scope>NUCLEOTIDE SEQUENCE [LARGE SCALE GENOMIC DNA]</scope>
</reference>
<organism evidence="1 2">
    <name type="scientific">Caerostris extrusa</name>
    <name type="common">Bark spider</name>
    <name type="synonym">Caerostris bankana</name>
    <dbReference type="NCBI Taxonomy" id="172846"/>
    <lineage>
        <taxon>Eukaryota</taxon>
        <taxon>Metazoa</taxon>
        <taxon>Ecdysozoa</taxon>
        <taxon>Arthropoda</taxon>
        <taxon>Chelicerata</taxon>
        <taxon>Arachnida</taxon>
        <taxon>Araneae</taxon>
        <taxon>Araneomorphae</taxon>
        <taxon>Entelegynae</taxon>
        <taxon>Araneoidea</taxon>
        <taxon>Araneidae</taxon>
        <taxon>Caerostris</taxon>
    </lineage>
</organism>
<evidence type="ECO:0000313" key="1">
    <source>
        <dbReference type="EMBL" id="GIY93523.1"/>
    </source>
</evidence>
<accession>A0AAV4XFT1</accession>